<evidence type="ECO:0008006" key="5">
    <source>
        <dbReference type="Google" id="ProtNLM"/>
    </source>
</evidence>
<feature type="compositionally biased region" description="Basic and acidic residues" evidence="1">
    <location>
        <begin position="330"/>
        <end position="339"/>
    </location>
</feature>
<dbReference type="EMBL" id="ML179063">
    <property type="protein sequence ID" value="THV03787.1"/>
    <property type="molecule type" value="Genomic_DNA"/>
</dbReference>
<dbReference type="Gene3D" id="2.60.120.260">
    <property type="entry name" value="Galactose-binding domain-like"/>
    <property type="match status" value="1"/>
</dbReference>
<gene>
    <name evidence="3" type="ORF">K435DRAFT_248361</name>
</gene>
<feature type="compositionally biased region" description="Polar residues" evidence="1">
    <location>
        <begin position="245"/>
        <end position="255"/>
    </location>
</feature>
<feature type="compositionally biased region" description="Low complexity" evidence="1">
    <location>
        <begin position="140"/>
        <end position="153"/>
    </location>
</feature>
<keyword evidence="2" id="KW-0472">Membrane</keyword>
<evidence type="ECO:0000256" key="1">
    <source>
        <dbReference type="SAM" id="MobiDB-lite"/>
    </source>
</evidence>
<keyword evidence="2" id="KW-0812">Transmembrane</keyword>
<evidence type="ECO:0000313" key="3">
    <source>
        <dbReference type="EMBL" id="THV03787.1"/>
    </source>
</evidence>
<reference evidence="3 4" key="1">
    <citation type="journal article" date="2019" name="Nat. Ecol. Evol.">
        <title>Megaphylogeny resolves global patterns of mushroom evolution.</title>
        <authorList>
            <person name="Varga T."/>
            <person name="Krizsan K."/>
            <person name="Foldi C."/>
            <person name="Dima B."/>
            <person name="Sanchez-Garcia M."/>
            <person name="Sanchez-Ramirez S."/>
            <person name="Szollosi G.J."/>
            <person name="Szarkandi J.G."/>
            <person name="Papp V."/>
            <person name="Albert L."/>
            <person name="Andreopoulos W."/>
            <person name="Angelini C."/>
            <person name="Antonin V."/>
            <person name="Barry K.W."/>
            <person name="Bougher N.L."/>
            <person name="Buchanan P."/>
            <person name="Buyck B."/>
            <person name="Bense V."/>
            <person name="Catcheside P."/>
            <person name="Chovatia M."/>
            <person name="Cooper J."/>
            <person name="Damon W."/>
            <person name="Desjardin D."/>
            <person name="Finy P."/>
            <person name="Geml J."/>
            <person name="Haridas S."/>
            <person name="Hughes K."/>
            <person name="Justo A."/>
            <person name="Karasinski D."/>
            <person name="Kautmanova I."/>
            <person name="Kiss B."/>
            <person name="Kocsube S."/>
            <person name="Kotiranta H."/>
            <person name="LaButti K.M."/>
            <person name="Lechner B.E."/>
            <person name="Liimatainen K."/>
            <person name="Lipzen A."/>
            <person name="Lukacs Z."/>
            <person name="Mihaltcheva S."/>
            <person name="Morgado L.N."/>
            <person name="Niskanen T."/>
            <person name="Noordeloos M.E."/>
            <person name="Ohm R.A."/>
            <person name="Ortiz-Santana B."/>
            <person name="Ovrebo C."/>
            <person name="Racz N."/>
            <person name="Riley R."/>
            <person name="Savchenko A."/>
            <person name="Shiryaev A."/>
            <person name="Soop K."/>
            <person name="Spirin V."/>
            <person name="Szebenyi C."/>
            <person name="Tomsovsky M."/>
            <person name="Tulloss R.E."/>
            <person name="Uehling J."/>
            <person name="Grigoriev I.V."/>
            <person name="Vagvolgyi C."/>
            <person name="Papp T."/>
            <person name="Martin F.M."/>
            <person name="Miettinen O."/>
            <person name="Hibbett D.S."/>
            <person name="Nagy L.G."/>
        </authorList>
    </citation>
    <scope>NUCLEOTIDE SEQUENCE [LARGE SCALE GENOMIC DNA]</scope>
    <source>
        <strain evidence="3 4">CBS 962.96</strain>
    </source>
</reference>
<protein>
    <recommendedName>
        <fullName evidence="5">Mid2 domain-containing protein</fullName>
    </recommendedName>
</protein>
<evidence type="ECO:0000256" key="2">
    <source>
        <dbReference type="SAM" id="Phobius"/>
    </source>
</evidence>
<sequence>MDEQTAFFVDDRDPGIIYGETGWNTYDLAVPPINHTLSYTNGPGCELTYTFQGTGISMYGMLDASDHGGTTLDLEVTVDDQAPTQFQPPLPSSSFNYGNRYFLLKDLEYGNHTVKVKNTNNETVEFDYFLVTPGTAPLTLTASTSTTPSATNTPDPVAKDADKRSTPVGAIVGGVMGGLVLLGLIGAFLVWMKRRNRKAQQRVYHSEEDLIPHTEPFPYSAAPSGQQASGTSPISTGQKGRVVLTANTSGVPSQSRKSEKSAYAQTGISSAPSPNSAGESSSAWRSTTTPVSAGLTPAPVAPNVTLSPNARASVVPSAHGTDGTSSAEPYVDRGIRFDSRPPPTYTEA</sequence>
<feature type="compositionally biased region" description="Polar residues" evidence="1">
    <location>
        <begin position="223"/>
        <end position="238"/>
    </location>
</feature>
<evidence type="ECO:0000313" key="4">
    <source>
        <dbReference type="Proteomes" id="UP000297245"/>
    </source>
</evidence>
<organism evidence="3 4">
    <name type="scientific">Dendrothele bispora (strain CBS 962.96)</name>
    <dbReference type="NCBI Taxonomy" id="1314807"/>
    <lineage>
        <taxon>Eukaryota</taxon>
        <taxon>Fungi</taxon>
        <taxon>Dikarya</taxon>
        <taxon>Basidiomycota</taxon>
        <taxon>Agaricomycotina</taxon>
        <taxon>Agaricomycetes</taxon>
        <taxon>Agaricomycetidae</taxon>
        <taxon>Agaricales</taxon>
        <taxon>Agaricales incertae sedis</taxon>
        <taxon>Dendrothele</taxon>
    </lineage>
</organism>
<dbReference type="OrthoDB" id="3265734at2759"/>
<dbReference type="AlphaFoldDB" id="A0A4S8MLQ4"/>
<feature type="compositionally biased region" description="Polar residues" evidence="1">
    <location>
        <begin position="263"/>
        <end position="291"/>
    </location>
</feature>
<name>A0A4S8MLQ4_DENBC</name>
<accession>A0A4S8MLQ4</accession>
<dbReference type="Proteomes" id="UP000297245">
    <property type="component" value="Unassembled WGS sequence"/>
</dbReference>
<keyword evidence="4" id="KW-1185">Reference proteome</keyword>
<feature type="region of interest" description="Disordered" evidence="1">
    <location>
        <begin position="140"/>
        <end position="162"/>
    </location>
</feature>
<feature type="transmembrane region" description="Helical" evidence="2">
    <location>
        <begin position="168"/>
        <end position="192"/>
    </location>
</feature>
<keyword evidence="2" id="KW-1133">Transmembrane helix</keyword>
<proteinExistence type="predicted"/>
<feature type="region of interest" description="Disordered" evidence="1">
    <location>
        <begin position="214"/>
        <end position="348"/>
    </location>
</feature>